<feature type="transmembrane region" description="Helical" evidence="7">
    <location>
        <begin position="17"/>
        <end position="41"/>
    </location>
</feature>
<organism evidence="8 9">
    <name type="scientific">Actinocorallia libanotica</name>
    <dbReference type="NCBI Taxonomy" id="46162"/>
    <lineage>
        <taxon>Bacteria</taxon>
        <taxon>Bacillati</taxon>
        <taxon>Actinomycetota</taxon>
        <taxon>Actinomycetes</taxon>
        <taxon>Streptosporangiales</taxon>
        <taxon>Thermomonosporaceae</taxon>
        <taxon>Actinocorallia</taxon>
    </lineage>
</organism>
<dbReference type="SUPFAM" id="SSF103473">
    <property type="entry name" value="MFS general substrate transporter"/>
    <property type="match status" value="1"/>
</dbReference>
<evidence type="ECO:0000256" key="7">
    <source>
        <dbReference type="SAM" id="Phobius"/>
    </source>
</evidence>
<feature type="transmembrane region" description="Helical" evidence="7">
    <location>
        <begin position="108"/>
        <end position="131"/>
    </location>
</feature>
<keyword evidence="3" id="KW-1003">Cell membrane</keyword>
<evidence type="ECO:0000256" key="5">
    <source>
        <dbReference type="ARBA" id="ARBA00022989"/>
    </source>
</evidence>
<keyword evidence="9" id="KW-1185">Reference proteome</keyword>
<evidence type="ECO:0000256" key="4">
    <source>
        <dbReference type="ARBA" id="ARBA00022692"/>
    </source>
</evidence>
<dbReference type="Pfam" id="PF05977">
    <property type="entry name" value="MFS_3"/>
    <property type="match status" value="1"/>
</dbReference>
<keyword evidence="4 7" id="KW-0812">Transmembrane</keyword>
<feature type="transmembrane region" description="Helical" evidence="7">
    <location>
        <begin position="377"/>
        <end position="397"/>
    </location>
</feature>
<dbReference type="InterPro" id="IPR010290">
    <property type="entry name" value="TM_effector"/>
</dbReference>
<feature type="transmembrane region" description="Helical" evidence="7">
    <location>
        <begin position="225"/>
        <end position="254"/>
    </location>
</feature>
<keyword evidence="6 7" id="KW-0472">Membrane</keyword>
<comment type="subcellular location">
    <subcellularLocation>
        <location evidence="1">Cell membrane</location>
        <topology evidence="1">Multi-pass membrane protein</topology>
    </subcellularLocation>
</comment>
<feature type="transmembrane region" description="Helical" evidence="7">
    <location>
        <begin position="353"/>
        <end position="371"/>
    </location>
</feature>
<feature type="transmembrane region" description="Helical" evidence="7">
    <location>
        <begin position="318"/>
        <end position="341"/>
    </location>
</feature>
<comment type="caution">
    <text evidence="8">The sequence shown here is derived from an EMBL/GenBank/DDBJ whole genome shotgun (WGS) entry which is preliminary data.</text>
</comment>
<dbReference type="Gene3D" id="1.20.1250.20">
    <property type="entry name" value="MFS general substrate transporter like domains"/>
    <property type="match status" value="1"/>
</dbReference>
<evidence type="ECO:0000313" key="8">
    <source>
        <dbReference type="EMBL" id="GAA0942798.1"/>
    </source>
</evidence>
<feature type="transmembrane region" description="Helical" evidence="7">
    <location>
        <begin position="80"/>
        <end position="102"/>
    </location>
</feature>
<dbReference type="PANTHER" id="PTHR23513:SF11">
    <property type="entry name" value="STAPHYLOFERRIN A TRANSPORTER"/>
    <property type="match status" value="1"/>
</dbReference>
<gene>
    <name evidence="8" type="ORF">GCM10009550_14240</name>
</gene>
<evidence type="ECO:0000256" key="1">
    <source>
        <dbReference type="ARBA" id="ARBA00004651"/>
    </source>
</evidence>
<dbReference type="PANTHER" id="PTHR23513">
    <property type="entry name" value="INTEGRAL MEMBRANE EFFLUX PROTEIN-RELATED"/>
    <property type="match status" value="1"/>
</dbReference>
<sequence length="419" mass="44230">MDSGSALRAFGHRNYRIFWCGALASNTGSWLSNLTVPYVLYQLTGSAFWVGLVSLWQFLPSVFFGPLGGAVADRYDRRRVLFLTQAGMTAAAFLMWACWVTGWREPLVLLALVGLGGLFMGINLPSWQAFVSDLVPREDLRSAVALNSLQFNAARALGPAIAGMLLALLGPAWSFFLNGMSFFCVLAALLLIRGTGGGVRAASRSAGVVREFAEALRYIRARPGIVVSLAVSVLMGVLANPIFQLTVVFAGSVFRTGPMSLGLLNAALGVGAVLAAPLVSGRRAPSLSRTVRWGLVVCGTATVAFGAAPTYLFGLVCLVVVGGCFLAIVSSASTAVQVMVADPLRGRVMACRIMIYTASFPVGGLLQGYCADLVGPRATVCAAGALLLVSAAVLMSWRGPARLERLDDPHDSSYVPAER</sequence>
<feature type="transmembrane region" description="Helical" evidence="7">
    <location>
        <begin position="291"/>
        <end position="312"/>
    </location>
</feature>
<dbReference type="EMBL" id="BAAAHH010000004">
    <property type="protein sequence ID" value="GAA0942798.1"/>
    <property type="molecule type" value="Genomic_DNA"/>
</dbReference>
<evidence type="ECO:0000256" key="6">
    <source>
        <dbReference type="ARBA" id="ARBA00023136"/>
    </source>
</evidence>
<reference evidence="9" key="1">
    <citation type="journal article" date="2019" name="Int. J. Syst. Evol. Microbiol.">
        <title>The Global Catalogue of Microorganisms (GCM) 10K type strain sequencing project: providing services to taxonomists for standard genome sequencing and annotation.</title>
        <authorList>
            <consortium name="The Broad Institute Genomics Platform"/>
            <consortium name="The Broad Institute Genome Sequencing Center for Infectious Disease"/>
            <person name="Wu L."/>
            <person name="Ma J."/>
        </authorList>
    </citation>
    <scope>NUCLEOTIDE SEQUENCE [LARGE SCALE GENOMIC DNA]</scope>
    <source>
        <strain evidence="9">JCM 10696</strain>
    </source>
</reference>
<evidence type="ECO:0000313" key="9">
    <source>
        <dbReference type="Proteomes" id="UP001500665"/>
    </source>
</evidence>
<dbReference type="CDD" id="cd06173">
    <property type="entry name" value="MFS_MefA_like"/>
    <property type="match status" value="1"/>
</dbReference>
<feature type="transmembrane region" description="Helical" evidence="7">
    <location>
        <begin position="175"/>
        <end position="192"/>
    </location>
</feature>
<accession>A0ABP4AXM0</accession>
<protein>
    <submittedName>
        <fullName evidence="8">MFS transporter</fullName>
    </submittedName>
</protein>
<name>A0ABP4AXM0_9ACTN</name>
<keyword evidence="2" id="KW-0813">Transport</keyword>
<feature type="transmembrane region" description="Helical" evidence="7">
    <location>
        <begin position="47"/>
        <end position="68"/>
    </location>
</feature>
<dbReference type="InterPro" id="IPR036259">
    <property type="entry name" value="MFS_trans_sf"/>
</dbReference>
<dbReference type="RefSeq" id="WP_344238021.1">
    <property type="nucleotide sequence ID" value="NZ_BAAAHH010000004.1"/>
</dbReference>
<keyword evidence="5 7" id="KW-1133">Transmembrane helix</keyword>
<feature type="transmembrane region" description="Helical" evidence="7">
    <location>
        <begin position="260"/>
        <end position="279"/>
    </location>
</feature>
<evidence type="ECO:0000256" key="2">
    <source>
        <dbReference type="ARBA" id="ARBA00022448"/>
    </source>
</evidence>
<dbReference type="Proteomes" id="UP001500665">
    <property type="component" value="Unassembled WGS sequence"/>
</dbReference>
<proteinExistence type="predicted"/>
<evidence type="ECO:0000256" key="3">
    <source>
        <dbReference type="ARBA" id="ARBA00022475"/>
    </source>
</evidence>